<keyword evidence="12" id="KW-0413">Isomerase</keyword>
<evidence type="ECO:0000259" key="18">
    <source>
        <dbReference type="PROSITE" id="PS51199"/>
    </source>
</evidence>
<dbReference type="Pfam" id="PF14890">
    <property type="entry name" value="Intein_splicing"/>
    <property type="match status" value="1"/>
</dbReference>
<dbReference type="PROSITE" id="PS50818">
    <property type="entry name" value="INTEIN_C_TER"/>
    <property type="match status" value="1"/>
</dbReference>
<name>A0A2G9YQ69_9BACT</name>
<evidence type="ECO:0000256" key="1">
    <source>
        <dbReference type="ARBA" id="ARBA00008428"/>
    </source>
</evidence>
<organism evidence="19 20">
    <name type="scientific">Candidatus Nealsonbacteria bacterium CG23_combo_of_CG06-09_8_20_14_all_40_13</name>
    <dbReference type="NCBI Taxonomy" id="1974724"/>
    <lineage>
        <taxon>Bacteria</taxon>
        <taxon>Candidatus Nealsoniibacteriota</taxon>
    </lineage>
</organism>
<dbReference type="SMART" id="SM00306">
    <property type="entry name" value="HintN"/>
    <property type="match status" value="1"/>
</dbReference>
<protein>
    <recommendedName>
        <fullName evidence="15 16">Replicative DNA helicase</fullName>
        <ecNumber evidence="15 16">5.6.2.3</ecNumber>
    </recommendedName>
</protein>
<dbReference type="SUPFAM" id="SSF55608">
    <property type="entry name" value="Homing endonucleases"/>
    <property type="match status" value="1"/>
</dbReference>
<keyword evidence="9 16" id="KW-0067">ATP-binding</keyword>
<dbReference type="InterPro" id="IPR027434">
    <property type="entry name" value="Homing_endonucl"/>
</dbReference>
<keyword evidence="2 16" id="KW-0639">Primosome</keyword>
<dbReference type="GO" id="GO:0016887">
    <property type="term" value="F:ATP hydrolysis activity"/>
    <property type="evidence" value="ECO:0007669"/>
    <property type="project" value="RHEA"/>
</dbReference>
<keyword evidence="3 16" id="KW-0235">DNA replication</keyword>
<dbReference type="Gene3D" id="3.10.28.10">
    <property type="entry name" value="Homing endonucleases"/>
    <property type="match status" value="1"/>
</dbReference>
<gene>
    <name evidence="19" type="ORF">COX39_03405</name>
</gene>
<dbReference type="PANTHER" id="PTHR30153">
    <property type="entry name" value="REPLICATIVE DNA HELICASE DNAB"/>
    <property type="match status" value="1"/>
</dbReference>
<dbReference type="PROSITE" id="PS51199">
    <property type="entry name" value="SF4_HELICASE"/>
    <property type="match status" value="2"/>
</dbReference>
<dbReference type="InterPro" id="IPR003586">
    <property type="entry name" value="Hint_dom_C"/>
</dbReference>
<keyword evidence="8" id="KW-0068">Autocatalytic cleavage</keyword>
<dbReference type="EMBL" id="PCRM01000044">
    <property type="protein sequence ID" value="PIP21378.1"/>
    <property type="molecule type" value="Genomic_DNA"/>
</dbReference>
<dbReference type="NCBIfam" id="TIGR01443">
    <property type="entry name" value="intein_Cterm"/>
    <property type="match status" value="1"/>
</dbReference>
<dbReference type="FunFam" id="1.10.860.10:FF:000001">
    <property type="entry name" value="Replicative DNA helicase"/>
    <property type="match status" value="1"/>
</dbReference>
<evidence type="ECO:0000313" key="19">
    <source>
        <dbReference type="EMBL" id="PIP21378.1"/>
    </source>
</evidence>
<evidence type="ECO:0000256" key="12">
    <source>
        <dbReference type="ARBA" id="ARBA00023235"/>
    </source>
</evidence>
<dbReference type="Gene3D" id="3.40.50.300">
    <property type="entry name" value="P-loop containing nucleotide triphosphate hydrolases"/>
    <property type="match status" value="1"/>
</dbReference>
<evidence type="ECO:0000256" key="3">
    <source>
        <dbReference type="ARBA" id="ARBA00022705"/>
    </source>
</evidence>
<dbReference type="PRINTS" id="PR00379">
    <property type="entry name" value="INTEIN"/>
</dbReference>
<comment type="similarity">
    <text evidence="1 16">Belongs to the helicase family. DnaB subfamily.</text>
</comment>
<keyword evidence="10" id="KW-0651">Protein splicing</keyword>
<dbReference type="SMART" id="SM00305">
    <property type="entry name" value="HintC"/>
    <property type="match status" value="1"/>
</dbReference>
<evidence type="ECO:0000256" key="6">
    <source>
        <dbReference type="ARBA" id="ARBA00022801"/>
    </source>
</evidence>
<dbReference type="NCBIfam" id="TIGR00665">
    <property type="entry name" value="DnaB"/>
    <property type="match status" value="1"/>
</dbReference>
<dbReference type="Pfam" id="PF03796">
    <property type="entry name" value="DnaB_C"/>
    <property type="match status" value="1"/>
</dbReference>
<dbReference type="GO" id="GO:0006269">
    <property type="term" value="P:DNA replication, synthesis of primer"/>
    <property type="evidence" value="ECO:0007669"/>
    <property type="project" value="UniProtKB-UniRule"/>
</dbReference>
<feature type="domain" description="SF4 helicase" evidence="18">
    <location>
        <begin position="808"/>
        <end position="868"/>
    </location>
</feature>
<dbReference type="GO" id="GO:0003677">
    <property type="term" value="F:DNA binding"/>
    <property type="evidence" value="ECO:0007669"/>
    <property type="project" value="UniProtKB-UniRule"/>
</dbReference>
<dbReference type="GO" id="GO:1990077">
    <property type="term" value="C:primosome complex"/>
    <property type="evidence" value="ECO:0007669"/>
    <property type="project" value="UniProtKB-UniRule"/>
</dbReference>
<evidence type="ECO:0000256" key="10">
    <source>
        <dbReference type="ARBA" id="ARBA00023000"/>
    </source>
</evidence>
<dbReference type="InterPro" id="IPR036844">
    <property type="entry name" value="Hint_dom_sf"/>
</dbReference>
<accession>A0A2G9YQ69</accession>
<comment type="function">
    <text evidence="16">The main replicative DNA helicase, it participates in initiation and elongation during chromosome replication. Travels ahead of the DNA replisome, separating dsDNA into templates for DNA synthesis. A processive ATP-dependent 5'-3' DNA helicase it has DNA-dependent ATPase activity.</text>
</comment>
<evidence type="ECO:0000256" key="14">
    <source>
        <dbReference type="ARBA" id="ARBA00048954"/>
    </source>
</evidence>
<evidence type="ECO:0000256" key="4">
    <source>
        <dbReference type="ARBA" id="ARBA00022737"/>
    </source>
</evidence>
<dbReference type="InterPro" id="IPR036185">
    <property type="entry name" value="DNA_heli_DnaB-like_N_sf"/>
</dbReference>
<sequence length="873" mass="98779">MSDGVKLPPQNVEAEQSVLGAILLDKNAIVKVADIIIPADFYRNDHAQIYQAMLKLYQKRSPIDLVTLTDELEREKKLKDVGGASYLTSLVNSVPTAAHVAHYAQIIQQKSVLRRLISAASKIAEFGFQEAEDVEKVLDKAESELFSVSQSFLQENFIPIKDVLTESFERIDKLSKNKSMLRGVPTGFADLDNLLAGLQQSDLIILASRPSMGKSSLALNIALNASVKEKVPVGIFSLEMSKEQLVDRLICSQSGLDSWKLRTGNLTDEDFPKIGYAMGVLSEAPIFIDDSPLLNVTEIRTKARRLQLESKIGLIVIDYLQLMAGSQKSSDNRVAEVSEISRALKALARELNVPVLALSQLSRAVEMRPGKRPQLADLRESGCLTGNTQIMHAHTGKLFTIKELAKKKIAIPVLSLREGLKLERQMMVKAFPSGRKKVYKLRLASGKEINASANHPFYTILGWKRLDQLKIGEHLAVPRELSYQGRENLEDEKIIVLAHLIGDGCYLKNHSLQYTNADPLCLQEVKIAAQKAFGVKTRLVKQKNWWHLFTTSPYPLARGRHNPVVKWLSDLEIFNQRSGEKVIPQIIFQLPKEKLALFIKHLWATDGTISYSCNISQSGWTIYYATKSEKLARQLAHLLIRFGITARLRRSYKKGYQPGYHVDISGKEDQWKFLSQIGIFGKKEKLVKKALGFLEKVKFNPNLDVIPKQIWQTINRLRSYWTLTARQFHQQLGWAYSGTQRYHNGISRQRMLHITTAIPDQKLVNLAQSDIFWDEILEIKPLAVEEVYDATVVGSHNFVANDIIVHNSIEQDADVVMFIYREGYYDKDTERKNIADILIRKHRNGPCGDIELFFVPEQLCFRSIDKKRAGKPS</sequence>
<evidence type="ECO:0000256" key="15">
    <source>
        <dbReference type="NCBIfam" id="TIGR00665"/>
    </source>
</evidence>
<feature type="domain" description="SF4 helicase" evidence="18">
    <location>
        <begin position="177"/>
        <end position="382"/>
    </location>
</feature>
<dbReference type="NCBIfam" id="NF005852">
    <property type="entry name" value="PRK07773.1"/>
    <property type="match status" value="1"/>
</dbReference>
<dbReference type="InterPro" id="IPR007694">
    <property type="entry name" value="DNA_helicase_DnaB-like_C"/>
</dbReference>
<dbReference type="Pfam" id="PF00772">
    <property type="entry name" value="DnaB"/>
    <property type="match status" value="1"/>
</dbReference>
<comment type="catalytic activity">
    <reaction evidence="14 16">
        <text>ATP + H2O = ADP + phosphate + H(+)</text>
        <dbReference type="Rhea" id="RHEA:13065"/>
        <dbReference type="ChEBI" id="CHEBI:15377"/>
        <dbReference type="ChEBI" id="CHEBI:15378"/>
        <dbReference type="ChEBI" id="CHEBI:30616"/>
        <dbReference type="ChEBI" id="CHEBI:43474"/>
        <dbReference type="ChEBI" id="CHEBI:456216"/>
        <dbReference type="EC" id="5.6.2.3"/>
    </reaction>
</comment>
<keyword evidence="5 16" id="KW-0547">Nucleotide-binding</keyword>
<evidence type="ECO:0000259" key="17">
    <source>
        <dbReference type="PROSITE" id="PS50819"/>
    </source>
</evidence>
<evidence type="ECO:0000256" key="5">
    <source>
        <dbReference type="ARBA" id="ARBA00022741"/>
    </source>
</evidence>
<keyword evidence="7 16" id="KW-0347">Helicase</keyword>
<dbReference type="SUPFAM" id="SSF48024">
    <property type="entry name" value="N-terminal domain of DnaB helicase"/>
    <property type="match status" value="1"/>
</dbReference>
<dbReference type="NCBIfam" id="TIGR01445">
    <property type="entry name" value="intein_Nterm"/>
    <property type="match status" value="1"/>
</dbReference>
<evidence type="ECO:0000256" key="13">
    <source>
        <dbReference type="ARBA" id="ARBA00044940"/>
    </source>
</evidence>
<comment type="function">
    <text evidence="13 16">The intein is an endonuclease.</text>
</comment>
<dbReference type="GO" id="GO:0005829">
    <property type="term" value="C:cytosol"/>
    <property type="evidence" value="ECO:0007669"/>
    <property type="project" value="TreeGrafter"/>
</dbReference>
<dbReference type="CDD" id="cd00984">
    <property type="entry name" value="DnaB_C"/>
    <property type="match status" value="1"/>
</dbReference>
<dbReference type="SUPFAM" id="SSF52540">
    <property type="entry name" value="P-loop containing nucleoside triphosphate hydrolases"/>
    <property type="match status" value="2"/>
</dbReference>
<dbReference type="Gene3D" id="2.170.16.10">
    <property type="entry name" value="Hedgehog/Intein (Hint) domain"/>
    <property type="match status" value="1"/>
</dbReference>
<dbReference type="SUPFAM" id="SSF51294">
    <property type="entry name" value="Hedgehog/intein (Hint) domain"/>
    <property type="match status" value="1"/>
</dbReference>
<reference evidence="19 20" key="1">
    <citation type="submission" date="2017-09" db="EMBL/GenBank/DDBJ databases">
        <title>Depth-based differentiation of microbial function through sediment-hosted aquifers and enrichment of novel symbionts in the deep terrestrial subsurface.</title>
        <authorList>
            <person name="Probst A.J."/>
            <person name="Ladd B."/>
            <person name="Jarett J.K."/>
            <person name="Geller-Mcgrath D.E."/>
            <person name="Sieber C.M."/>
            <person name="Emerson J.B."/>
            <person name="Anantharaman K."/>
            <person name="Thomas B.C."/>
            <person name="Malmstrom R."/>
            <person name="Stieglmeier M."/>
            <person name="Klingl A."/>
            <person name="Woyke T."/>
            <person name="Ryan C.M."/>
            <person name="Banfield J.F."/>
        </authorList>
    </citation>
    <scope>NUCLEOTIDE SEQUENCE [LARGE SCALE GENOMIC DNA]</scope>
    <source>
        <strain evidence="19">CG23_combo_of_CG06-09_8_20_14_all_40_13</strain>
    </source>
</reference>
<dbReference type="Proteomes" id="UP000231567">
    <property type="component" value="Unassembled WGS sequence"/>
</dbReference>
<dbReference type="InterPro" id="IPR027417">
    <property type="entry name" value="P-loop_NTPase"/>
</dbReference>
<dbReference type="PANTHER" id="PTHR30153:SF2">
    <property type="entry name" value="REPLICATIVE DNA HELICASE"/>
    <property type="match status" value="1"/>
</dbReference>
<dbReference type="PROSITE" id="PS50817">
    <property type="entry name" value="INTEIN_N_TER"/>
    <property type="match status" value="1"/>
</dbReference>
<dbReference type="InterPro" id="IPR016136">
    <property type="entry name" value="DNA_helicase_N/primase_C"/>
</dbReference>
<dbReference type="GO" id="GO:0016539">
    <property type="term" value="P:intein-mediated protein splicing"/>
    <property type="evidence" value="ECO:0007669"/>
    <property type="project" value="InterPro"/>
</dbReference>
<dbReference type="InterPro" id="IPR007692">
    <property type="entry name" value="DNA_helicase_DnaB"/>
</dbReference>
<evidence type="ECO:0000256" key="8">
    <source>
        <dbReference type="ARBA" id="ARBA00022813"/>
    </source>
</evidence>
<keyword evidence="11 16" id="KW-0238">DNA-binding</keyword>
<dbReference type="PROSITE" id="PS50819">
    <property type="entry name" value="INTEIN_ENDONUCLEASE"/>
    <property type="match status" value="1"/>
</dbReference>
<comment type="caution">
    <text evidence="19">The sequence shown here is derived from an EMBL/GenBank/DDBJ whole genome shotgun (WGS) entry which is preliminary data.</text>
</comment>
<dbReference type="Gene3D" id="1.10.860.10">
    <property type="entry name" value="DNAb Helicase, Chain A"/>
    <property type="match status" value="1"/>
</dbReference>
<dbReference type="EC" id="5.6.2.3" evidence="15 16"/>
<dbReference type="GO" id="GO:0005524">
    <property type="term" value="F:ATP binding"/>
    <property type="evidence" value="ECO:0007669"/>
    <property type="project" value="UniProtKB-UniRule"/>
</dbReference>
<dbReference type="InterPro" id="IPR003587">
    <property type="entry name" value="Hint_dom_N"/>
</dbReference>
<dbReference type="InterPro" id="IPR006142">
    <property type="entry name" value="INTEIN"/>
</dbReference>
<dbReference type="Pfam" id="PF14528">
    <property type="entry name" value="LAGLIDADG_3"/>
    <property type="match status" value="1"/>
</dbReference>
<dbReference type="AlphaFoldDB" id="A0A2G9YQ69"/>
<proteinExistence type="inferred from homology"/>
<dbReference type="InterPro" id="IPR030934">
    <property type="entry name" value="Intein_C"/>
</dbReference>
<evidence type="ECO:0000256" key="9">
    <source>
        <dbReference type="ARBA" id="ARBA00022840"/>
    </source>
</evidence>
<evidence type="ECO:0000256" key="16">
    <source>
        <dbReference type="RuleBase" id="RU362085"/>
    </source>
</evidence>
<evidence type="ECO:0000256" key="2">
    <source>
        <dbReference type="ARBA" id="ARBA00022515"/>
    </source>
</evidence>
<dbReference type="InterPro" id="IPR007693">
    <property type="entry name" value="DNA_helicase_DnaB-like_N"/>
</dbReference>
<dbReference type="GO" id="GO:0043139">
    <property type="term" value="F:5'-3' DNA helicase activity"/>
    <property type="evidence" value="ECO:0007669"/>
    <property type="project" value="UniProtKB-EC"/>
</dbReference>
<evidence type="ECO:0000313" key="20">
    <source>
        <dbReference type="Proteomes" id="UP000231567"/>
    </source>
</evidence>
<dbReference type="InterPro" id="IPR004042">
    <property type="entry name" value="Intein_endonuc_central"/>
</dbReference>
<keyword evidence="4" id="KW-0677">Repeat</keyword>
<dbReference type="InterPro" id="IPR006141">
    <property type="entry name" value="Intein_N"/>
</dbReference>
<dbReference type="CDD" id="cd00081">
    <property type="entry name" value="Hint"/>
    <property type="match status" value="2"/>
</dbReference>
<feature type="domain" description="DOD-type homing endonuclease" evidence="17">
    <location>
        <begin position="496"/>
        <end position="644"/>
    </location>
</feature>
<dbReference type="GO" id="GO:0004519">
    <property type="term" value="F:endonuclease activity"/>
    <property type="evidence" value="ECO:0007669"/>
    <property type="project" value="InterPro"/>
</dbReference>
<evidence type="ECO:0000256" key="7">
    <source>
        <dbReference type="ARBA" id="ARBA00022806"/>
    </source>
</evidence>
<keyword evidence="6 16" id="KW-0378">Hydrolase</keyword>
<evidence type="ECO:0000256" key="11">
    <source>
        <dbReference type="ARBA" id="ARBA00023125"/>
    </source>
</evidence>
<dbReference type="InterPro" id="IPR004860">
    <property type="entry name" value="LAGLIDADG_dom"/>
</dbReference>